<name>A0A1S7U2A2_9HYPH</name>
<accession>A0A1S7U2A2</accession>
<gene>
    <name evidence="1" type="ORF">AGR7A_Lc140047</name>
</gene>
<dbReference type="AlphaFoldDB" id="A0A1S7U2A2"/>
<dbReference type="RefSeq" id="WP_080854646.1">
    <property type="nucleotide sequence ID" value="NZ_LT009776.1"/>
</dbReference>
<protein>
    <submittedName>
        <fullName evidence="1">Uncharacterized protein</fullName>
    </submittedName>
</protein>
<comment type="caution">
    <text evidence="1">The sequence shown here is derived from an EMBL/GenBank/DDBJ whole genome shotgun (WGS) entry which is preliminary data.</text>
</comment>
<organism evidence="1 2">
    <name type="scientific">Agrobacterium deltaense NCPPB 1641</name>
    <dbReference type="NCBI Taxonomy" id="1183425"/>
    <lineage>
        <taxon>Bacteria</taxon>
        <taxon>Pseudomonadati</taxon>
        <taxon>Pseudomonadota</taxon>
        <taxon>Alphaproteobacteria</taxon>
        <taxon>Hyphomicrobiales</taxon>
        <taxon>Rhizobiaceae</taxon>
        <taxon>Rhizobium/Agrobacterium group</taxon>
        <taxon>Agrobacterium</taxon>
    </lineage>
</organism>
<reference evidence="1" key="1">
    <citation type="submission" date="2016-01" db="EMBL/GenBank/DDBJ databases">
        <authorList>
            <person name="Regsiter A."/>
            <person name="william w."/>
        </authorList>
    </citation>
    <scope>NUCLEOTIDE SEQUENCE</scope>
    <source>
        <strain evidence="1">NCPPB 1641</strain>
    </source>
</reference>
<keyword evidence="2" id="KW-1185">Reference proteome</keyword>
<evidence type="ECO:0000313" key="2">
    <source>
        <dbReference type="Proteomes" id="UP000192140"/>
    </source>
</evidence>
<sequence length="181" mass="20173">MILPLRLLGRVEKKVEKDLAESLPKSIYSSIGKMAGDFLLTLDLNIHDKMPVIHLIRNVDFLTTAFEADDDDHSRITSNSNIWAIERVSANYGAGDGWATGTVVVPTTRKSGLYLSPNNDHEPSKDRYDVTDENINGSGLYLVILDLDKVQPRSKLPQTNLPGIAYLDDADYDRMVQALDK</sequence>
<proteinExistence type="predicted"/>
<evidence type="ECO:0000313" key="1">
    <source>
        <dbReference type="EMBL" id="CVI60986.1"/>
    </source>
</evidence>
<dbReference type="Proteomes" id="UP000192140">
    <property type="component" value="Unassembled WGS sequence"/>
</dbReference>
<dbReference type="EMBL" id="FCNP01000035">
    <property type="protein sequence ID" value="CVI60986.1"/>
    <property type="molecule type" value="Genomic_DNA"/>
</dbReference>